<dbReference type="GO" id="GO:0004722">
    <property type="term" value="F:protein serine/threonine phosphatase activity"/>
    <property type="evidence" value="ECO:0007669"/>
    <property type="project" value="InterPro"/>
</dbReference>
<organism evidence="2 3">
    <name type="scientific">Bacteroides stercorirosoris</name>
    <dbReference type="NCBI Taxonomy" id="871324"/>
    <lineage>
        <taxon>Bacteria</taxon>
        <taxon>Pseudomonadati</taxon>
        <taxon>Bacteroidota</taxon>
        <taxon>Bacteroidia</taxon>
        <taxon>Bacteroidales</taxon>
        <taxon>Bacteroidaceae</taxon>
        <taxon>Bacteroides</taxon>
    </lineage>
</organism>
<evidence type="ECO:0000313" key="3">
    <source>
        <dbReference type="Proteomes" id="UP000184192"/>
    </source>
</evidence>
<dbReference type="PANTHER" id="PTHR13832:SF860">
    <property type="entry name" value="PROTEIN PHOSPHATASE PHPP"/>
    <property type="match status" value="1"/>
</dbReference>
<dbReference type="CDD" id="cd00143">
    <property type="entry name" value="PP2Cc"/>
    <property type="match status" value="1"/>
</dbReference>
<dbReference type="InterPro" id="IPR001932">
    <property type="entry name" value="PPM-type_phosphatase-like_dom"/>
</dbReference>
<dbReference type="SMART" id="SM00331">
    <property type="entry name" value="PP2C_SIG"/>
    <property type="match status" value="1"/>
</dbReference>
<name>A0A1M6CRW2_9BACE</name>
<feature type="domain" description="PPM-type phosphatase" evidence="1">
    <location>
        <begin position="29"/>
        <end position="247"/>
    </location>
</feature>
<dbReference type="SMART" id="SM00332">
    <property type="entry name" value="PP2Cc"/>
    <property type="match status" value="1"/>
</dbReference>
<dbReference type="RefSeq" id="WP_025834487.1">
    <property type="nucleotide sequence ID" value="NZ_FQZN01000005.1"/>
</dbReference>
<dbReference type="EMBL" id="FQZN01000005">
    <property type="protein sequence ID" value="SHI63710.1"/>
    <property type="molecule type" value="Genomic_DNA"/>
</dbReference>
<dbReference type="PANTHER" id="PTHR13832">
    <property type="entry name" value="PROTEIN PHOSPHATASE 2C"/>
    <property type="match status" value="1"/>
</dbReference>
<dbReference type="SUPFAM" id="SSF81606">
    <property type="entry name" value="PP2C-like"/>
    <property type="match status" value="1"/>
</dbReference>
<dbReference type="InterPro" id="IPR036457">
    <property type="entry name" value="PPM-type-like_dom_sf"/>
</dbReference>
<dbReference type="PROSITE" id="PS51746">
    <property type="entry name" value="PPM_2"/>
    <property type="match status" value="1"/>
</dbReference>
<dbReference type="InterPro" id="IPR015655">
    <property type="entry name" value="PP2C"/>
</dbReference>
<dbReference type="Gene3D" id="3.60.40.10">
    <property type="entry name" value="PPM-type phosphatase domain"/>
    <property type="match status" value="1"/>
</dbReference>
<proteinExistence type="predicted"/>
<keyword evidence="3" id="KW-1185">Reference proteome</keyword>
<reference evidence="3" key="1">
    <citation type="submission" date="2016-11" db="EMBL/GenBank/DDBJ databases">
        <authorList>
            <person name="Varghese N."/>
            <person name="Submissions S."/>
        </authorList>
    </citation>
    <scope>NUCLEOTIDE SEQUENCE [LARGE SCALE GENOMIC DNA]</scope>
    <source>
        <strain evidence="3">DSM 26884</strain>
    </source>
</reference>
<gene>
    <name evidence="2" type="ORF">SAMN05444350_10516</name>
</gene>
<dbReference type="Pfam" id="PF13672">
    <property type="entry name" value="PP2C_2"/>
    <property type="match status" value="1"/>
</dbReference>
<sequence length="257" mass="28560">MLLLKCQLACDMGCLRTNNEDMILFNGGLYRDERYEQKFELAPQARFTTFVADGMGGHEGGEFASELATQAFDRFITDLPSGLSHETLSREIKNWVDETHALIVNKGLELPQYEGMGTTFIGMFSYEGRVYMMNIGDSRLYRYRSGILKQLSADHSMRELTGDESAPSNMIYNSLGAGTSAFADFIELTGQLLDEDLFLLCSDGLSDMLTDDQIEELLQYTPTAVHLIEAAKAAGGRDNISVVLLQVTEQTDEAEVV</sequence>
<evidence type="ECO:0000313" key="2">
    <source>
        <dbReference type="EMBL" id="SHI63710.1"/>
    </source>
</evidence>
<dbReference type="GeneID" id="92711253"/>
<protein>
    <submittedName>
        <fullName evidence="2">Protein phosphatase</fullName>
    </submittedName>
</protein>
<dbReference type="AlphaFoldDB" id="A0A1M6CRW2"/>
<dbReference type="Proteomes" id="UP000184192">
    <property type="component" value="Unassembled WGS sequence"/>
</dbReference>
<accession>A0A1M6CRW2</accession>
<evidence type="ECO:0000259" key="1">
    <source>
        <dbReference type="PROSITE" id="PS51746"/>
    </source>
</evidence>
<dbReference type="eggNOG" id="COG0631">
    <property type="taxonomic scope" value="Bacteria"/>
</dbReference>